<dbReference type="AlphaFoldDB" id="A0A8J3Q3Q3"/>
<evidence type="ECO:0000256" key="1">
    <source>
        <dbReference type="SAM" id="MobiDB-lite"/>
    </source>
</evidence>
<sequence>MEAPPTVPVGSIVAFAGGLDEPWLESQGWLYCDGTVLEQAQYAALYSVIGGNYGAGDGTFFLPDLRGRFTRGADLGAGRDPYAQTRGACQNGGQSGDSPGSLQGSHTAVPANPFLPFDADDHLHIVPHVPYSAIGLAAAGSHYALWSDSSAQTDTAADHTHNVTGGDDESRPVNKYVYFLIKFEDGGDD</sequence>
<reference evidence="3" key="1">
    <citation type="submission" date="2021-01" db="EMBL/GenBank/DDBJ databases">
        <title>Whole genome shotgun sequence of Rhizocola hellebori NBRC 109834.</title>
        <authorList>
            <person name="Komaki H."/>
            <person name="Tamura T."/>
        </authorList>
    </citation>
    <scope>NUCLEOTIDE SEQUENCE</scope>
    <source>
        <strain evidence="3">NBRC 109834</strain>
    </source>
</reference>
<dbReference type="SUPFAM" id="SSF88874">
    <property type="entry name" value="Receptor-binding domain of short tail fibre protein gp12"/>
    <property type="match status" value="1"/>
</dbReference>
<feature type="compositionally biased region" description="Polar residues" evidence="1">
    <location>
        <begin position="87"/>
        <end position="106"/>
    </location>
</feature>
<feature type="region of interest" description="Disordered" evidence="1">
    <location>
        <begin position="76"/>
        <end position="107"/>
    </location>
</feature>
<dbReference type="Proteomes" id="UP000612899">
    <property type="component" value="Unassembled WGS sequence"/>
</dbReference>
<protein>
    <recommendedName>
        <fullName evidence="2">Phage tail collar domain-containing protein</fullName>
    </recommendedName>
</protein>
<evidence type="ECO:0000313" key="3">
    <source>
        <dbReference type="EMBL" id="GIH02782.1"/>
    </source>
</evidence>
<accession>A0A8J3Q3Q3</accession>
<gene>
    <name evidence="3" type="ORF">Rhe02_08490</name>
</gene>
<comment type="caution">
    <text evidence="3">The sequence shown here is derived from an EMBL/GenBank/DDBJ whole genome shotgun (WGS) entry which is preliminary data.</text>
</comment>
<dbReference type="Pfam" id="PF07484">
    <property type="entry name" value="Collar"/>
    <property type="match status" value="1"/>
</dbReference>
<dbReference type="Gene3D" id="3.90.1340.10">
    <property type="entry name" value="Phage tail collar domain"/>
    <property type="match status" value="1"/>
</dbReference>
<organism evidence="3 4">
    <name type="scientific">Rhizocola hellebori</name>
    <dbReference type="NCBI Taxonomy" id="1392758"/>
    <lineage>
        <taxon>Bacteria</taxon>
        <taxon>Bacillati</taxon>
        <taxon>Actinomycetota</taxon>
        <taxon>Actinomycetes</taxon>
        <taxon>Micromonosporales</taxon>
        <taxon>Micromonosporaceae</taxon>
        <taxon>Rhizocola</taxon>
    </lineage>
</organism>
<keyword evidence="4" id="KW-1185">Reference proteome</keyword>
<evidence type="ECO:0000259" key="2">
    <source>
        <dbReference type="Pfam" id="PF07484"/>
    </source>
</evidence>
<evidence type="ECO:0000313" key="4">
    <source>
        <dbReference type="Proteomes" id="UP000612899"/>
    </source>
</evidence>
<dbReference type="InterPro" id="IPR011083">
    <property type="entry name" value="Phage_tail_collar_dom"/>
</dbReference>
<dbReference type="InterPro" id="IPR037053">
    <property type="entry name" value="Phage_tail_collar_dom_sf"/>
</dbReference>
<proteinExistence type="predicted"/>
<dbReference type="EMBL" id="BONY01000004">
    <property type="protein sequence ID" value="GIH02782.1"/>
    <property type="molecule type" value="Genomic_DNA"/>
</dbReference>
<dbReference type="RefSeq" id="WP_203906723.1">
    <property type="nucleotide sequence ID" value="NZ_BONY01000004.1"/>
</dbReference>
<name>A0A8J3Q3Q3_9ACTN</name>
<feature type="domain" description="Phage tail collar" evidence="2">
    <location>
        <begin position="10"/>
        <end position="69"/>
    </location>
</feature>